<keyword evidence="1 2" id="KW-0175">Coiled coil</keyword>
<dbReference type="EMBL" id="AFYH01086325">
    <property type="status" value="NOT_ANNOTATED_CDS"/>
    <property type="molecule type" value="Genomic_DNA"/>
</dbReference>
<dbReference type="Proteomes" id="UP000008672">
    <property type="component" value="Unassembled WGS sequence"/>
</dbReference>
<accession>M3XI08</accession>
<evidence type="ECO:0000256" key="1">
    <source>
        <dbReference type="ARBA" id="ARBA00023054"/>
    </source>
</evidence>
<dbReference type="eggNOG" id="ENOG502QU10">
    <property type="taxonomic scope" value="Eukaryota"/>
</dbReference>
<dbReference type="AlphaFoldDB" id="M3XI08"/>
<dbReference type="InterPro" id="IPR043450">
    <property type="entry name" value="CCDC89-like"/>
</dbReference>
<name>M3XI08_LATCH</name>
<evidence type="ECO:0000256" key="2">
    <source>
        <dbReference type="SAM" id="Coils"/>
    </source>
</evidence>
<dbReference type="PANTHER" id="PTHR34768">
    <property type="entry name" value="COILED-COIL DOMAIN-CONTAINING PROTEIN 89"/>
    <property type="match status" value="1"/>
</dbReference>
<feature type="coiled-coil region" evidence="2">
    <location>
        <begin position="81"/>
        <end position="344"/>
    </location>
</feature>
<dbReference type="OrthoDB" id="10020070at2759"/>
<keyword evidence="4" id="KW-1185">Reference proteome</keyword>
<organism evidence="3 4">
    <name type="scientific">Latimeria chalumnae</name>
    <name type="common">Coelacanth</name>
    <dbReference type="NCBI Taxonomy" id="7897"/>
    <lineage>
        <taxon>Eukaryota</taxon>
        <taxon>Metazoa</taxon>
        <taxon>Chordata</taxon>
        <taxon>Craniata</taxon>
        <taxon>Vertebrata</taxon>
        <taxon>Euteleostomi</taxon>
        <taxon>Coelacanthiformes</taxon>
        <taxon>Coelacanthidae</taxon>
        <taxon>Latimeria</taxon>
    </lineage>
</organism>
<dbReference type="EMBL" id="AFYH01086324">
    <property type="status" value="NOT_ANNOTATED_CDS"/>
    <property type="molecule type" value="Genomic_DNA"/>
</dbReference>
<dbReference type="Ensembl" id="ENSLACT00000026237.1">
    <property type="protein sequence ID" value="ENSLACP00000022364.1"/>
    <property type="gene ID" value="ENSLACG00000009024.2"/>
</dbReference>
<reference evidence="3" key="2">
    <citation type="submission" date="2025-08" db="UniProtKB">
        <authorList>
            <consortium name="Ensembl"/>
        </authorList>
    </citation>
    <scope>IDENTIFICATION</scope>
</reference>
<dbReference type="OMA" id="AMLCSRI"/>
<dbReference type="KEGG" id="lcm:102354158"/>
<evidence type="ECO:0000313" key="4">
    <source>
        <dbReference type="Proteomes" id="UP000008672"/>
    </source>
</evidence>
<dbReference type="GeneTree" id="ENSGT00940000165617"/>
<reference evidence="3" key="3">
    <citation type="submission" date="2025-09" db="UniProtKB">
        <authorList>
            <consortium name="Ensembl"/>
        </authorList>
    </citation>
    <scope>IDENTIFICATION</scope>
</reference>
<reference evidence="4" key="1">
    <citation type="submission" date="2011-08" db="EMBL/GenBank/DDBJ databases">
        <title>The draft genome of Latimeria chalumnae.</title>
        <authorList>
            <person name="Di Palma F."/>
            <person name="Alfoldi J."/>
            <person name="Johnson J."/>
            <person name="Berlin A."/>
            <person name="Gnerre S."/>
            <person name="Jaffe D."/>
            <person name="MacCallum I."/>
            <person name="Young S."/>
            <person name="Walker B.J."/>
            <person name="Lander E."/>
            <person name="Lindblad-Toh K."/>
        </authorList>
    </citation>
    <scope>NUCLEOTIDE SEQUENCE [LARGE SCALE GENOMIC DNA]</scope>
    <source>
        <strain evidence="4">Wild caught</strain>
    </source>
</reference>
<dbReference type="PANTHER" id="PTHR34768:SF2">
    <property type="entry name" value="COILED-COIL DOMAIN CONTAINING 89"/>
    <property type="match status" value="1"/>
</dbReference>
<dbReference type="InParanoid" id="M3XI08"/>
<protein>
    <submittedName>
        <fullName evidence="3">Zgc:172182</fullName>
    </submittedName>
</protein>
<evidence type="ECO:0000313" key="3">
    <source>
        <dbReference type="Ensembl" id="ENSLACP00000022364.1"/>
    </source>
</evidence>
<sequence length="364" mass="43725">MSEDEKKITGMASHCRTTRKIGKKGFDNTQEISDVQATLEKLKGLSQDDKTENAMLRSRIDEQSQLICILKQRADEMFFRCQTLERINTELESLQEDVKNQLKTERKQSARIEQRFMDLAANHQEMIKFKDEYKGQNIELREENDYLRHQNDSLFCRPLKEKEEIICQLTEDIKKLSEEYTLLSQKYKEEIKEFQDREEQLQRKHQNKEKALLKENESFKKQLKNAEERFHEAERKLKEATEKKMMEESNHLHELQKISKEKEELLELTMQRGKIIQEKQKEIKHLEEKIKSIERDKKAIEERYEFESSTVNANLKVKALYLKVEESQQAYNKLKKEFEAYKKHSSDLLMRERELNSKLRHLMS</sequence>
<dbReference type="FunCoup" id="M3XI08">
    <property type="interactions" value="20"/>
</dbReference>
<gene>
    <name evidence="3" type="primary">ZGC:172182</name>
</gene>
<proteinExistence type="predicted"/>